<dbReference type="Proteomes" id="UP000195569">
    <property type="component" value="Unassembled WGS sequence"/>
</dbReference>
<protein>
    <submittedName>
        <fullName evidence="1">Uncharacterized protein</fullName>
    </submittedName>
</protein>
<dbReference type="EMBL" id="CYGY02000063">
    <property type="protein sequence ID" value="SIT48160.1"/>
    <property type="molecule type" value="Genomic_DNA"/>
</dbReference>
<evidence type="ECO:0000313" key="2">
    <source>
        <dbReference type="Proteomes" id="UP000195569"/>
    </source>
</evidence>
<reference evidence="1" key="1">
    <citation type="submission" date="2016-12" db="EMBL/GenBank/DDBJ databases">
        <authorList>
            <person name="Moulin L."/>
        </authorList>
    </citation>
    <scope>NUCLEOTIDE SEQUENCE [LARGE SCALE GENOMIC DNA]</scope>
    <source>
        <strain evidence="1">STM 7183</strain>
    </source>
</reference>
<comment type="caution">
    <text evidence="1">The sequence shown here is derived from an EMBL/GenBank/DDBJ whole genome shotgun (WGS) entry which is preliminary data.</text>
</comment>
<dbReference type="AlphaFoldDB" id="A0A1N7SLA4"/>
<accession>A0A1N7SLA4</accession>
<keyword evidence="2" id="KW-1185">Reference proteome</keyword>
<proteinExistence type="predicted"/>
<evidence type="ECO:0000313" key="1">
    <source>
        <dbReference type="EMBL" id="SIT48160.1"/>
    </source>
</evidence>
<organism evidence="1 2">
    <name type="scientific">Paraburkholderia piptadeniae</name>
    <dbReference type="NCBI Taxonomy" id="1701573"/>
    <lineage>
        <taxon>Bacteria</taxon>
        <taxon>Pseudomonadati</taxon>
        <taxon>Pseudomonadota</taxon>
        <taxon>Betaproteobacteria</taxon>
        <taxon>Burkholderiales</taxon>
        <taxon>Burkholderiaceae</taxon>
        <taxon>Paraburkholderia</taxon>
    </lineage>
</organism>
<sequence>MSHRLALSAAMHIVVCVKQAPVSAPQDRFGTKVTLLCTEPP</sequence>
<name>A0A1N7SLA4_9BURK</name>
<gene>
    <name evidence="1" type="ORF">BN2476_630032</name>
</gene>